<dbReference type="Pfam" id="PF12794">
    <property type="entry name" value="MscS_TM"/>
    <property type="match status" value="1"/>
</dbReference>
<keyword evidence="8" id="KW-0175">Coiled coil</keyword>
<dbReference type="InterPro" id="IPR049142">
    <property type="entry name" value="MS_channel_1st"/>
</dbReference>
<feature type="transmembrane region" description="Helical" evidence="9">
    <location>
        <begin position="592"/>
        <end position="610"/>
    </location>
</feature>
<dbReference type="PANTHER" id="PTHR30347">
    <property type="entry name" value="POTASSIUM CHANNEL RELATED"/>
    <property type="match status" value="1"/>
</dbReference>
<feature type="coiled-coil region" evidence="8">
    <location>
        <begin position="685"/>
        <end position="728"/>
    </location>
</feature>
<dbReference type="FunFam" id="1.10.287.1260:FF:000002">
    <property type="entry name" value="Potassium efflux system KefA"/>
    <property type="match status" value="1"/>
</dbReference>
<dbReference type="Pfam" id="PF21088">
    <property type="entry name" value="MS_channel_1st"/>
    <property type="match status" value="1"/>
</dbReference>
<evidence type="ECO:0000256" key="9">
    <source>
        <dbReference type="SAM" id="Phobius"/>
    </source>
</evidence>
<evidence type="ECO:0000256" key="6">
    <source>
        <dbReference type="ARBA" id="ARBA00022989"/>
    </source>
</evidence>
<dbReference type="GO" id="GO:0008381">
    <property type="term" value="F:mechanosensitive monoatomic ion channel activity"/>
    <property type="evidence" value="ECO:0007669"/>
    <property type="project" value="UniProtKB-ARBA"/>
</dbReference>
<evidence type="ECO:0000256" key="8">
    <source>
        <dbReference type="SAM" id="Coils"/>
    </source>
</evidence>
<evidence type="ECO:0000256" key="3">
    <source>
        <dbReference type="ARBA" id="ARBA00022475"/>
    </source>
</evidence>
<reference evidence="13 14" key="1">
    <citation type="submission" date="2014-09" db="EMBL/GenBank/DDBJ databases">
        <title>Vibrio maritimus JCM 19240. (C210) whole genome shotgun sequence.</title>
        <authorList>
            <person name="Sawabe T."/>
            <person name="Meirelles P."/>
            <person name="Nakanishi M."/>
            <person name="Sayaka M."/>
            <person name="Hattori M."/>
            <person name="Ohkuma M."/>
        </authorList>
    </citation>
    <scope>NUCLEOTIDE SEQUENCE [LARGE SCALE GENOMIC DNA]</scope>
    <source>
        <strain evidence="13 14">JCM 19240</strain>
    </source>
</reference>
<dbReference type="InterPro" id="IPR025692">
    <property type="entry name" value="MscS_IM_dom1"/>
</dbReference>
<protein>
    <submittedName>
        <fullName evidence="13">Potassium efflux system KefA protein</fullName>
    </submittedName>
</protein>
<keyword evidence="6 9" id="KW-1133">Transmembrane helix</keyword>
<dbReference type="SUPFAM" id="SSF82861">
    <property type="entry name" value="Mechanosensitive channel protein MscS (YggB), transmembrane region"/>
    <property type="match status" value="1"/>
</dbReference>
<dbReference type="Proteomes" id="UP000029224">
    <property type="component" value="Unassembled WGS sequence"/>
</dbReference>
<evidence type="ECO:0000256" key="7">
    <source>
        <dbReference type="ARBA" id="ARBA00023136"/>
    </source>
</evidence>
<evidence type="ECO:0000256" key="4">
    <source>
        <dbReference type="ARBA" id="ARBA00022692"/>
    </source>
</evidence>
<evidence type="ECO:0000259" key="12">
    <source>
        <dbReference type="Pfam" id="PF21088"/>
    </source>
</evidence>
<dbReference type="PROSITE" id="PS01246">
    <property type="entry name" value="UPF0003"/>
    <property type="match status" value="1"/>
</dbReference>
<organism evidence="13 14">
    <name type="scientific">Vibrio maritimus</name>
    <dbReference type="NCBI Taxonomy" id="990268"/>
    <lineage>
        <taxon>Bacteria</taxon>
        <taxon>Pseudomonadati</taxon>
        <taxon>Pseudomonadota</taxon>
        <taxon>Gammaproteobacteria</taxon>
        <taxon>Vibrionales</taxon>
        <taxon>Vibrionaceae</taxon>
        <taxon>Vibrio</taxon>
    </lineage>
</organism>
<sequence>MQIEIAKLSGAVPIDQPLIDKYQALLDTLNQFPELEREKASYQDTLRQFPVLKEKLLESIVDVDRQKVFEVGDSNDYNDLSQDMAALQASVAQWQAASQTGKEQTQQLEVAKTELPTQLADIDQQIEQASLKTIELSSDIDTWLAQASVERLKHLRQVTDLQLQSLDERTELHRLEQQLVARKLQIASPLMITLQNRLTQQEQASVRLLIGKARKLSEANTNDDPVQNQLTETLRQLALELEDVLVAIDRARIESQKVAAERRRLADDQEVIKTNLSWLRESTAFGASIRSQLQRLPNSIDNQSTSDDIANTHIRKYELSQDETDIAVNNALLKAQRVPVSEKSQLESIKEQLIKQLSSEYDKLISELTKLQSERSQYTGEVEAARQFLEELQLWTRSNVPLWESLRHWDTKTWFGLNTPLKSVFASITQQQALLAFGVIVFYSLLILLLSRRLVTKARALRHEYKQHFGHPLRDKFRFTLSLLSMAIIRAAGLPIWYGLTAYVIYLLWPLQTSSEPADLIMASSLTIFALEFIYTLSFKHGVLSLHLSWPDNIAELLHQQSKRLRWPLIIILLLLFWSELISGTAEAEFSRLLFLVLITATSAVFYSLLKQERIPSILPPTFQSGAGLFILRAIILGSFMAIGIMAILGLYVASWMLLIYQQATILVMFAALVVFQLGERWLKLEHIQLNYQRLLQRREELIAQQKEAAENKEYEELRENIPDVEEQTIGSAQVSDQSMTLLRSFSVLGLLTALLALWSNALESTAFLENVVIWEVNESTGSGTQLVGITLQAVIYALVTTIVTLIAVKNLPGILELLVLRRLTLSPGTGYAVTTILRYLILMAGTMTAFTIVGFQWSKLQWLVAAFGVGLGFGLQEIFANFISGLILLFERPIRIGDIVTINQLSGTVSKIQTRATTIIDWDNKEIVVPNKAFITEKLINWSLTDLLLELSSLSVSPTVRISKKSRPFSTTLRKTTLWFSMTHHLPCFFSRLVQAASILNLESTSQRLTIAYPPFISSTKR</sequence>
<feature type="transmembrane region" description="Helical" evidence="9">
    <location>
        <begin position="787"/>
        <end position="809"/>
    </location>
</feature>
<comment type="similarity">
    <text evidence="2">Belongs to the MscS (TC 1.A.23) family.</text>
</comment>
<evidence type="ECO:0000256" key="1">
    <source>
        <dbReference type="ARBA" id="ARBA00004651"/>
    </source>
</evidence>
<proteinExistence type="inferred from homology"/>
<dbReference type="SUPFAM" id="SSF50182">
    <property type="entry name" value="Sm-like ribonucleoproteins"/>
    <property type="match status" value="1"/>
</dbReference>
<feature type="domain" description="Mechanosensitive ion channel inner membrane" evidence="11">
    <location>
        <begin position="439"/>
        <end position="775"/>
    </location>
</feature>
<dbReference type="InterPro" id="IPR011014">
    <property type="entry name" value="MscS_channel_TM-2"/>
</dbReference>
<keyword evidence="3" id="KW-1003">Cell membrane</keyword>
<dbReference type="Pfam" id="PF00924">
    <property type="entry name" value="MS_channel_2nd"/>
    <property type="match status" value="1"/>
</dbReference>
<comment type="caution">
    <text evidence="13">The sequence shown here is derived from an EMBL/GenBank/DDBJ whole genome shotgun (WGS) entry which is preliminary data.</text>
</comment>
<feature type="transmembrane region" description="Helical" evidence="9">
    <location>
        <begin position="864"/>
        <end position="891"/>
    </location>
</feature>
<evidence type="ECO:0000313" key="13">
    <source>
        <dbReference type="EMBL" id="GAL34400.1"/>
    </source>
</evidence>
<gene>
    <name evidence="13" type="ORF">JCM19240_1308</name>
</gene>
<feature type="transmembrane region" description="Helical" evidence="9">
    <location>
        <begin position="660"/>
        <end position="679"/>
    </location>
</feature>
<feature type="domain" description="Mechanosensitive ion channel MscS" evidence="10">
    <location>
        <begin position="879"/>
        <end position="944"/>
    </location>
</feature>
<keyword evidence="14" id="KW-1185">Reference proteome</keyword>
<evidence type="ECO:0000256" key="2">
    <source>
        <dbReference type="ARBA" id="ARBA00008017"/>
    </source>
</evidence>
<dbReference type="InterPro" id="IPR052702">
    <property type="entry name" value="MscS-like_channel"/>
</dbReference>
<keyword evidence="4 9" id="KW-0812">Transmembrane</keyword>
<keyword evidence="5" id="KW-0732">Signal</keyword>
<feature type="coiled-coil region" evidence="8">
    <location>
        <begin position="354"/>
        <end position="381"/>
    </location>
</feature>
<evidence type="ECO:0000256" key="5">
    <source>
        <dbReference type="ARBA" id="ARBA00022729"/>
    </source>
</evidence>
<evidence type="ECO:0000259" key="10">
    <source>
        <dbReference type="Pfam" id="PF00924"/>
    </source>
</evidence>
<dbReference type="Gene3D" id="2.30.30.60">
    <property type="match status" value="1"/>
</dbReference>
<feature type="transmembrane region" description="Helical" evidence="9">
    <location>
        <begin position="520"/>
        <end position="539"/>
    </location>
</feature>
<dbReference type="InterPro" id="IPR006686">
    <property type="entry name" value="MscS_channel_CS"/>
</dbReference>
<dbReference type="InterPro" id="IPR023408">
    <property type="entry name" value="MscS_beta-dom_sf"/>
</dbReference>
<keyword evidence="7 9" id="KW-0472">Membrane</keyword>
<name>A0A090T328_9VIBR</name>
<dbReference type="InterPro" id="IPR010920">
    <property type="entry name" value="LSM_dom_sf"/>
</dbReference>
<feature type="transmembrane region" description="Helical" evidence="9">
    <location>
        <begin position="476"/>
        <end position="500"/>
    </location>
</feature>
<feature type="transmembrane region" description="Helical" evidence="9">
    <location>
        <begin position="567"/>
        <end position="586"/>
    </location>
</feature>
<accession>A0A090T328</accession>
<dbReference type="AlphaFoldDB" id="A0A090T328"/>
<dbReference type="Gene3D" id="1.10.287.1260">
    <property type="match status" value="1"/>
</dbReference>
<reference evidence="13 14" key="2">
    <citation type="submission" date="2014-09" db="EMBL/GenBank/DDBJ databases">
        <authorList>
            <consortium name="NBRP consortium"/>
            <person name="Sawabe T."/>
            <person name="Meirelles P."/>
            <person name="Nakanishi M."/>
            <person name="Sayaka M."/>
            <person name="Hattori M."/>
            <person name="Ohkuma M."/>
        </authorList>
    </citation>
    <scope>NUCLEOTIDE SEQUENCE [LARGE SCALE GENOMIC DNA]</scope>
    <source>
        <strain evidence="13 14">JCM 19240</strain>
    </source>
</reference>
<feature type="transmembrane region" description="Helical" evidence="9">
    <location>
        <begin position="830"/>
        <end position="858"/>
    </location>
</feature>
<dbReference type="PANTHER" id="PTHR30347:SF1">
    <property type="entry name" value="MECHANOSENSITIVE CHANNEL MSCK"/>
    <property type="match status" value="1"/>
</dbReference>
<feature type="transmembrane region" description="Helical" evidence="9">
    <location>
        <begin position="433"/>
        <end position="455"/>
    </location>
</feature>
<dbReference type="GO" id="GO:0005886">
    <property type="term" value="C:plasma membrane"/>
    <property type="evidence" value="ECO:0007669"/>
    <property type="project" value="UniProtKB-SubCell"/>
</dbReference>
<feature type="domain" description="Mechanosensitive ion channel transmembrane helices 2/3" evidence="12">
    <location>
        <begin position="836"/>
        <end position="877"/>
    </location>
</feature>
<dbReference type="EMBL" id="BBMT01000004">
    <property type="protein sequence ID" value="GAL34400.1"/>
    <property type="molecule type" value="Genomic_DNA"/>
</dbReference>
<feature type="transmembrane region" description="Helical" evidence="9">
    <location>
        <begin position="630"/>
        <end position="654"/>
    </location>
</feature>
<dbReference type="InterPro" id="IPR006685">
    <property type="entry name" value="MscS_channel_2nd"/>
</dbReference>
<evidence type="ECO:0000313" key="14">
    <source>
        <dbReference type="Proteomes" id="UP000029224"/>
    </source>
</evidence>
<comment type="subcellular location">
    <subcellularLocation>
        <location evidence="1">Cell membrane</location>
        <topology evidence="1">Multi-pass membrane protein</topology>
    </subcellularLocation>
</comment>
<feature type="transmembrane region" description="Helical" evidence="9">
    <location>
        <begin position="742"/>
        <end position="760"/>
    </location>
</feature>
<evidence type="ECO:0000259" key="11">
    <source>
        <dbReference type="Pfam" id="PF12794"/>
    </source>
</evidence>